<evidence type="ECO:0000313" key="12">
    <source>
        <dbReference type="Proteomes" id="UP000285693"/>
    </source>
</evidence>
<reference evidence="3" key="4">
    <citation type="submission" date="2022-11" db="EMBL/GenBank/DDBJ databases">
        <title>Draft genome sequence of Coprococcus comes strain 31264.</title>
        <authorList>
            <person name="Hisatomi A."/>
            <person name="Ohkuma M."/>
            <person name="Sakamoto M."/>
        </authorList>
    </citation>
    <scope>NUCLEOTIDE SEQUENCE</scope>
    <source>
        <strain evidence="3">JCM 31264</strain>
    </source>
</reference>
<dbReference type="GeneID" id="92825460"/>
<dbReference type="STRING" id="410072.ERS852525_02615"/>
<reference evidence="3" key="3">
    <citation type="submission" date="2022-09" db="EMBL/GenBank/DDBJ databases">
        <title>Draft genome sequence of Coprococcus comes strain 31264.</title>
        <authorList>
            <person name="Atsushi H."/>
            <person name="Moriya O."/>
            <person name="Mitsuo S."/>
        </authorList>
    </citation>
    <scope>NUCLEOTIDE SEQUENCE</scope>
    <source>
        <strain evidence="3">JCM 31264</strain>
    </source>
</reference>
<dbReference type="Proteomes" id="UP001145109">
    <property type="component" value="Unassembled WGS sequence"/>
</dbReference>
<dbReference type="Proteomes" id="UP000286595">
    <property type="component" value="Unassembled WGS sequence"/>
</dbReference>
<reference evidence="10 11" key="2">
    <citation type="submission" date="2018-08" db="EMBL/GenBank/DDBJ databases">
        <title>A genome reference for cultivated species of the human gut microbiota.</title>
        <authorList>
            <person name="Zou Y."/>
            <person name="Xue W."/>
            <person name="Luo G."/>
        </authorList>
    </citation>
    <scope>NUCLEOTIDE SEQUENCE [LARGE SCALE GENOMIC DNA]</scope>
    <source>
        <strain evidence="5 12">AF16-31</strain>
        <strain evidence="7 13">AM22-12LB</strain>
        <strain evidence="6 11">AM23-3</strain>
        <strain evidence="4 10">TM07-19</strain>
    </source>
</reference>
<evidence type="ECO:0000313" key="4">
    <source>
        <dbReference type="EMBL" id="RGJ24581.1"/>
    </source>
</evidence>
<dbReference type="EMBL" id="CYZK01000022">
    <property type="protein sequence ID" value="CUO68925.1"/>
    <property type="molecule type" value="Genomic_DNA"/>
</dbReference>
<accession>A0A173WZ94</accession>
<reference evidence="8 9" key="1">
    <citation type="submission" date="2015-09" db="EMBL/GenBank/DDBJ databases">
        <authorList>
            <consortium name="Pathogen Informatics"/>
        </authorList>
    </citation>
    <scope>NUCLEOTIDE SEQUENCE [LARGE SCALE GENOMIC DNA]</scope>
    <source>
        <strain evidence="2 8">2789STDY5834866</strain>
        <strain evidence="1 9">2789STDY5834962</strain>
    </source>
</reference>
<evidence type="ECO:0000313" key="7">
    <source>
        <dbReference type="EMBL" id="RHG55005.1"/>
    </source>
</evidence>
<dbReference type="RefSeq" id="WP_008374417.1">
    <property type="nucleotide sequence ID" value="NZ_BSCI01000002.1"/>
</dbReference>
<evidence type="ECO:0000313" key="10">
    <source>
        <dbReference type="Proteomes" id="UP000260655"/>
    </source>
</evidence>
<dbReference type="EMBL" id="QRXY01000013">
    <property type="protein sequence ID" value="RGU44891.1"/>
    <property type="molecule type" value="Genomic_DNA"/>
</dbReference>
<gene>
    <name evidence="3" type="ORF">comes_03160</name>
    <name evidence="7" type="ORF">DW252_17150</name>
    <name evidence="6" type="ORF">DW656_02815</name>
    <name evidence="5" type="ORF">DWW65_10530</name>
    <name evidence="4" type="ORF">DXD67_05780</name>
    <name evidence="2" type="ORF">ERS852481_02649</name>
    <name evidence="1" type="ORF">ERS852574_01524</name>
</gene>
<evidence type="ECO:0000313" key="3">
    <source>
        <dbReference type="EMBL" id="GLG85771.1"/>
    </source>
</evidence>
<proteinExistence type="predicted"/>
<evidence type="ECO:0000313" key="5">
    <source>
        <dbReference type="EMBL" id="RGU44891.1"/>
    </source>
</evidence>
<dbReference type="AlphaFoldDB" id="A0A173WZ94"/>
<dbReference type="EMBL" id="QRIM01000038">
    <property type="protein sequence ID" value="RHG55005.1"/>
    <property type="molecule type" value="Genomic_DNA"/>
</dbReference>
<evidence type="ECO:0000313" key="9">
    <source>
        <dbReference type="Proteomes" id="UP000095727"/>
    </source>
</evidence>
<dbReference type="Proteomes" id="UP000095727">
    <property type="component" value="Unassembled WGS sequence"/>
</dbReference>
<dbReference type="Proteomes" id="UP000095362">
    <property type="component" value="Unassembled WGS sequence"/>
</dbReference>
<dbReference type="EMBL" id="QRHO01000002">
    <property type="protein sequence ID" value="RHF85313.1"/>
    <property type="molecule type" value="Genomic_DNA"/>
</dbReference>
<evidence type="ECO:0000313" key="6">
    <source>
        <dbReference type="EMBL" id="RHF85313.1"/>
    </source>
</evidence>
<dbReference type="EMBL" id="BSCI01000002">
    <property type="protein sequence ID" value="GLG85771.1"/>
    <property type="molecule type" value="Genomic_DNA"/>
</dbReference>
<name>A0A173WZ94_9FIRM</name>
<sequence length="225" mass="25889">MMKKKTWNAGCMILISLMICTILSIRIEKWMQIPVEIATISQTEEEKLNSTIRIPKSCYNTDTNMIFYLAEQEGVFGTKFLAFSKAVDPLSITADSILLPEEKDEKGQLLQIIKWSTYPLKDGDEVTIDQEGEHKKQSGENRRILEKQKSFFFLFGITVLILIFIFAFGIKDLYKFPAGDYRKCVRGMLLILIGFGILWKITALVNIPREYLPPECILDLGFYLH</sequence>
<evidence type="ECO:0000313" key="13">
    <source>
        <dbReference type="Proteomes" id="UP000286595"/>
    </source>
</evidence>
<dbReference type="PaxDb" id="410072-ERS852525_02615"/>
<dbReference type="OrthoDB" id="2065179at2"/>
<evidence type="ECO:0000313" key="8">
    <source>
        <dbReference type="Proteomes" id="UP000095362"/>
    </source>
</evidence>
<dbReference type="Proteomes" id="UP000284579">
    <property type="component" value="Unassembled WGS sequence"/>
</dbReference>
<evidence type="ECO:0000313" key="1">
    <source>
        <dbReference type="EMBL" id="CUM91228.1"/>
    </source>
</evidence>
<dbReference type="EMBL" id="CYXR01000009">
    <property type="protein sequence ID" value="CUM91228.1"/>
    <property type="molecule type" value="Genomic_DNA"/>
</dbReference>
<evidence type="ECO:0000313" key="11">
    <source>
        <dbReference type="Proteomes" id="UP000284579"/>
    </source>
</evidence>
<protein>
    <submittedName>
        <fullName evidence="6">Uncharacterized protein</fullName>
    </submittedName>
</protein>
<organism evidence="6 11">
    <name type="scientific">Coprococcus comes</name>
    <dbReference type="NCBI Taxonomy" id="410072"/>
    <lineage>
        <taxon>Bacteria</taxon>
        <taxon>Bacillati</taxon>
        <taxon>Bacillota</taxon>
        <taxon>Clostridia</taxon>
        <taxon>Lachnospirales</taxon>
        <taxon>Lachnospiraceae</taxon>
        <taxon>Coprococcus</taxon>
    </lineage>
</organism>
<dbReference type="Proteomes" id="UP000260655">
    <property type="component" value="Unassembled WGS sequence"/>
</dbReference>
<dbReference type="Proteomes" id="UP000285693">
    <property type="component" value="Unassembled WGS sequence"/>
</dbReference>
<dbReference type="EMBL" id="QSOV01000004">
    <property type="protein sequence ID" value="RGJ24581.1"/>
    <property type="molecule type" value="Genomic_DNA"/>
</dbReference>
<evidence type="ECO:0000313" key="2">
    <source>
        <dbReference type="EMBL" id="CUO68925.1"/>
    </source>
</evidence>